<dbReference type="InterPro" id="IPR027417">
    <property type="entry name" value="P-loop_NTPase"/>
</dbReference>
<feature type="region of interest" description="Disordered" evidence="5">
    <location>
        <begin position="250"/>
        <end position="290"/>
    </location>
</feature>
<reference evidence="8 9" key="1">
    <citation type="submission" date="2022-07" db="EMBL/GenBank/DDBJ databases">
        <title>Genome-wide signatures of adaptation to extreme environments.</title>
        <authorList>
            <person name="Cho C.H."/>
            <person name="Yoon H.S."/>
        </authorList>
    </citation>
    <scope>NUCLEOTIDE SEQUENCE [LARGE SCALE GENOMIC DNA]</scope>
    <source>
        <strain evidence="8 9">DBV 063 E5</strain>
    </source>
</reference>
<feature type="domain" description="Helicase C-terminal" evidence="7">
    <location>
        <begin position="588"/>
        <end position="790"/>
    </location>
</feature>
<dbReference type="PROSITE" id="PS51192">
    <property type="entry name" value="HELICASE_ATP_BIND_1"/>
    <property type="match status" value="1"/>
</dbReference>
<dbReference type="GO" id="GO:0055087">
    <property type="term" value="C:Ski complex"/>
    <property type="evidence" value="ECO:0007669"/>
    <property type="project" value="TreeGrafter"/>
</dbReference>
<dbReference type="GO" id="GO:0003724">
    <property type="term" value="F:RNA helicase activity"/>
    <property type="evidence" value="ECO:0007669"/>
    <property type="project" value="InterPro"/>
</dbReference>
<sequence length="1350" mass="147271">MASRSSPEEPAVNVLDRWACLDEIGWSTLLSDGTTAATPELLYLVEQAQPSGDTATGAFAVTRQLSATGVREEDERFTRGLRQQFPFQPASWSLRRRPASTAAADVDADASAWARIEPRLAALPDAVSPLLLDVSDAPTDVRETAAPTLVTATALTSSRQLEADSGVLAAALLDPEYVRELDRRRAQQAMDAAAGDERAHLYVRGEADDSTAASGRVMESSRQRSITLGDVYRVREGDAELFGVKLSELERMSSDEEEEGRATASKAASGSPELFSIASTPTTSSPPDTALDGKLNQMLGIVERALHTGTTTSSPTGIHDAPAHASRYAIVETATVDDFDRLVPHPARTFPFELDRFQKQAIVHLERGEHVFVAAHTSAGKTVVAEYAIALTVAHATKTVYTSPIKTLSNQKFRDFAHAYGPERVGLITGDVSIQPSAPCLVMTTEILRSMLYRGADLIRDVEWVVFDEVHYVNDEERGVVWEEVIILLPPHVNIIMLSATVPNAREFAEWVGRCKQRCVYVISTPQRPVPLQHYLFAKNEMTLVKDAGGAFLQAGFRAAQALERQALAKRAGATAGALPPPRHSWGTLVNFLRKRDLMPAVVFCFSKRRCEDAADALGAINLLEGGAEDAHRVHAFMESALARLRHEDRHLPQLARVRDLLKRGIGVHHAGLLPIVKELTEILFQRGLVRVLFATETFAMGVNMPARTVVFTGLRKHDGRAFRYLTPGEYTQMSGRAGRRGLDAYGLVLLFLPPGELPSELEVRRVMTGVPLRLQSRFRLTFNTILNLLRTEYIQVEELIRRSFSEVGTFGATATMQRLLRRGRRVLQQLERELHAYDAAFGEYYAAAQTVLHLSRAMHTALLDAGPQGSGRAACPPGRLMLLRRRDGGLALGAVLQTPREKRYRVPGGGILEEETRLVVPTLVLLGGPALQWSASALVAPESSSTAAGICGESMRVLQRARANGIDYEIGDVAPAEVVDIFTLVLRSGVLDAAALLPVRGAPQPAAVAAALEALREVLEEYALAPEKRSGAKQLVSAHPRHDLGVANVELEAAWGRRQEVLYGQWLSSACLREPALRARLARAYDLADRQQRLSYKLAQLEYALSDQSLQLMPDYLQRIAVLQRLHYVEAEEDAANRAARDAPAEGVESAVPVSQRLTVTLKGRAACEVGSCDSLLMVELILEGVLTALSPAQVAALLSCLVFQEKLDSSEYRLPDEADENADAANAPEAPLARAYRQTQQIALALGVVLAECGLPVSPLEFLGMSVNPGLMMPCLAWADGASFRDICDTTPVQEGSVVRTVIRLSELLRETRNVARVIGDNTLYAKADEAVRAIKRDIIFAASLYVS</sequence>
<dbReference type="Gene3D" id="3.40.50.300">
    <property type="entry name" value="P-loop containing nucleotide triphosphate hydrolases"/>
    <property type="match status" value="2"/>
</dbReference>
<dbReference type="InterPro" id="IPR011545">
    <property type="entry name" value="DEAD/DEAH_box_helicase_dom"/>
</dbReference>
<dbReference type="PIRSF" id="PIRSF005198">
    <property type="entry name" value="Antiviral_helicase_SKI2"/>
    <property type="match status" value="1"/>
</dbReference>
<accession>A0AAV9J2H3</accession>
<keyword evidence="3" id="KW-0347">Helicase</keyword>
<dbReference type="SMART" id="SM00487">
    <property type="entry name" value="DEXDc"/>
    <property type="match status" value="1"/>
</dbReference>
<dbReference type="SMART" id="SM01142">
    <property type="entry name" value="DSHCT"/>
    <property type="match status" value="1"/>
</dbReference>
<dbReference type="GO" id="GO:0070478">
    <property type="term" value="P:nuclear-transcribed mRNA catabolic process, 3'-5' exonucleolytic nonsense-mediated decay"/>
    <property type="evidence" value="ECO:0007669"/>
    <property type="project" value="TreeGrafter"/>
</dbReference>
<evidence type="ECO:0000259" key="6">
    <source>
        <dbReference type="PROSITE" id="PS51192"/>
    </source>
</evidence>
<organism evidence="8 9">
    <name type="scientific">Cyanidium caldarium</name>
    <name type="common">Red alga</name>
    <dbReference type="NCBI Taxonomy" id="2771"/>
    <lineage>
        <taxon>Eukaryota</taxon>
        <taxon>Rhodophyta</taxon>
        <taxon>Bangiophyceae</taxon>
        <taxon>Cyanidiales</taxon>
        <taxon>Cyanidiaceae</taxon>
        <taxon>Cyanidium</taxon>
    </lineage>
</organism>
<keyword evidence="2" id="KW-0378">Hydrolase</keyword>
<protein>
    <submittedName>
        <fullName evidence="8">Uncharacterized protein</fullName>
    </submittedName>
</protein>
<evidence type="ECO:0000259" key="7">
    <source>
        <dbReference type="PROSITE" id="PS51194"/>
    </source>
</evidence>
<dbReference type="Pfam" id="PF08148">
    <property type="entry name" value="DSHCT"/>
    <property type="match status" value="1"/>
</dbReference>
<keyword evidence="1" id="KW-0547">Nucleotide-binding</keyword>
<keyword evidence="9" id="KW-1185">Reference proteome</keyword>
<dbReference type="InterPro" id="IPR001650">
    <property type="entry name" value="Helicase_C-like"/>
</dbReference>
<evidence type="ECO:0000256" key="5">
    <source>
        <dbReference type="SAM" id="MobiDB-lite"/>
    </source>
</evidence>
<dbReference type="SMART" id="SM00490">
    <property type="entry name" value="HELICc"/>
    <property type="match status" value="1"/>
</dbReference>
<dbReference type="Pfam" id="PF00271">
    <property type="entry name" value="Helicase_C"/>
    <property type="match status" value="1"/>
</dbReference>
<dbReference type="EMBL" id="JANCYW010000018">
    <property type="protein sequence ID" value="KAK4538515.1"/>
    <property type="molecule type" value="Genomic_DNA"/>
</dbReference>
<dbReference type="InterPro" id="IPR050699">
    <property type="entry name" value="RNA-DNA_Helicase"/>
</dbReference>
<evidence type="ECO:0000256" key="4">
    <source>
        <dbReference type="ARBA" id="ARBA00022840"/>
    </source>
</evidence>
<proteinExistence type="predicted"/>
<dbReference type="CDD" id="cd18795">
    <property type="entry name" value="SF2_C_Ski2"/>
    <property type="match status" value="1"/>
</dbReference>
<dbReference type="PANTHER" id="PTHR12131">
    <property type="entry name" value="ATP-DEPENDENT RNA AND DNA HELICASE"/>
    <property type="match status" value="1"/>
</dbReference>
<dbReference type="GO" id="GO:0005524">
    <property type="term" value="F:ATP binding"/>
    <property type="evidence" value="ECO:0007669"/>
    <property type="project" value="UniProtKB-KW"/>
</dbReference>
<dbReference type="PANTHER" id="PTHR12131:SF1">
    <property type="entry name" value="ATP-DEPENDENT RNA HELICASE SUPV3L1, MITOCHONDRIAL-RELATED"/>
    <property type="match status" value="1"/>
</dbReference>
<dbReference type="SUPFAM" id="SSF52540">
    <property type="entry name" value="P-loop containing nucleoside triphosphate hydrolases"/>
    <property type="match status" value="1"/>
</dbReference>
<dbReference type="FunFam" id="3.40.50.300:FF:000354">
    <property type="entry name" value="ATP-dependent RNA helicase SKI2"/>
    <property type="match status" value="1"/>
</dbReference>
<evidence type="ECO:0000256" key="3">
    <source>
        <dbReference type="ARBA" id="ARBA00022806"/>
    </source>
</evidence>
<evidence type="ECO:0000313" key="9">
    <source>
        <dbReference type="Proteomes" id="UP001301350"/>
    </source>
</evidence>
<gene>
    <name evidence="8" type="ORF">CDCA_CDCA18G4540</name>
</gene>
<dbReference type="InterPro" id="IPR014001">
    <property type="entry name" value="Helicase_ATP-bd"/>
</dbReference>
<dbReference type="PROSITE" id="PS51194">
    <property type="entry name" value="HELICASE_CTER"/>
    <property type="match status" value="1"/>
</dbReference>
<dbReference type="GO" id="GO:0016787">
    <property type="term" value="F:hydrolase activity"/>
    <property type="evidence" value="ECO:0007669"/>
    <property type="project" value="UniProtKB-KW"/>
</dbReference>
<evidence type="ECO:0000313" key="8">
    <source>
        <dbReference type="EMBL" id="KAK4538515.1"/>
    </source>
</evidence>
<name>A0AAV9J2H3_CYACA</name>
<dbReference type="Gene3D" id="1.10.3380.30">
    <property type="match status" value="1"/>
</dbReference>
<evidence type="ECO:0000256" key="1">
    <source>
        <dbReference type="ARBA" id="ARBA00022741"/>
    </source>
</evidence>
<dbReference type="GO" id="GO:0003723">
    <property type="term" value="F:RNA binding"/>
    <property type="evidence" value="ECO:0007669"/>
    <property type="project" value="InterPro"/>
</dbReference>
<dbReference type="Pfam" id="PF00270">
    <property type="entry name" value="DEAD"/>
    <property type="match status" value="1"/>
</dbReference>
<dbReference type="Proteomes" id="UP001301350">
    <property type="component" value="Unassembled WGS sequence"/>
</dbReference>
<keyword evidence="4" id="KW-0067">ATP-binding</keyword>
<dbReference type="InterPro" id="IPR012961">
    <property type="entry name" value="Ski2/MTR4_C"/>
</dbReference>
<feature type="domain" description="Helicase ATP-binding" evidence="6">
    <location>
        <begin position="362"/>
        <end position="520"/>
    </location>
</feature>
<evidence type="ECO:0000256" key="2">
    <source>
        <dbReference type="ARBA" id="ARBA00022801"/>
    </source>
</evidence>
<dbReference type="InterPro" id="IPR016438">
    <property type="entry name" value="SKI2-like"/>
</dbReference>
<comment type="caution">
    <text evidence="8">The sequence shown here is derived from an EMBL/GenBank/DDBJ whole genome shotgun (WGS) entry which is preliminary data.</text>
</comment>